<dbReference type="WBParaSite" id="ACRNAN_scaffold15667.g27397.t1">
    <property type="protein sequence ID" value="ACRNAN_scaffold15667.g27397.t1"/>
    <property type="gene ID" value="ACRNAN_scaffold15667.g27397"/>
</dbReference>
<dbReference type="Proteomes" id="UP000887540">
    <property type="component" value="Unplaced"/>
</dbReference>
<organism evidence="1 2">
    <name type="scientific">Acrobeloides nanus</name>
    <dbReference type="NCBI Taxonomy" id="290746"/>
    <lineage>
        <taxon>Eukaryota</taxon>
        <taxon>Metazoa</taxon>
        <taxon>Ecdysozoa</taxon>
        <taxon>Nematoda</taxon>
        <taxon>Chromadorea</taxon>
        <taxon>Rhabditida</taxon>
        <taxon>Tylenchina</taxon>
        <taxon>Cephalobomorpha</taxon>
        <taxon>Cephaloboidea</taxon>
        <taxon>Cephalobidae</taxon>
        <taxon>Acrobeloides</taxon>
    </lineage>
</organism>
<dbReference type="AlphaFoldDB" id="A0A914CWN3"/>
<sequence length="129" mass="15022">MPKVININGIPVTVELDVYSDLCEELQKVNLHVEEVEDWSTKSYEDFKRYTAESLLDAANKYFKQTPPDMIQAAEKLWLSSVYSVKNIFLELKVHLVSHSSLKFFCEFALYECSLDKKTTRALFKAWTM</sequence>
<keyword evidence="1" id="KW-1185">Reference proteome</keyword>
<protein>
    <submittedName>
        <fullName evidence="2">Uncharacterized protein</fullName>
    </submittedName>
</protein>
<evidence type="ECO:0000313" key="1">
    <source>
        <dbReference type="Proteomes" id="UP000887540"/>
    </source>
</evidence>
<proteinExistence type="predicted"/>
<name>A0A914CWN3_9BILA</name>
<evidence type="ECO:0000313" key="2">
    <source>
        <dbReference type="WBParaSite" id="ACRNAN_scaffold15667.g27397.t1"/>
    </source>
</evidence>
<reference evidence="2" key="1">
    <citation type="submission" date="2022-11" db="UniProtKB">
        <authorList>
            <consortium name="WormBaseParasite"/>
        </authorList>
    </citation>
    <scope>IDENTIFICATION</scope>
</reference>
<accession>A0A914CWN3</accession>